<dbReference type="InterPro" id="IPR050245">
    <property type="entry name" value="PrsA_foldase"/>
</dbReference>
<evidence type="ECO:0000259" key="9">
    <source>
        <dbReference type="PROSITE" id="PS50198"/>
    </source>
</evidence>
<dbReference type="Pfam" id="PF00639">
    <property type="entry name" value="Rotamase"/>
    <property type="match status" value="1"/>
</dbReference>
<dbReference type="InterPro" id="IPR023058">
    <property type="entry name" value="PPIase_PpiC_CS"/>
</dbReference>
<reference evidence="10 11" key="1">
    <citation type="submission" date="2023-07" db="EMBL/GenBank/DDBJ databases">
        <title>Sorghum-associated microbial communities from plants grown in Nebraska, USA.</title>
        <authorList>
            <person name="Schachtman D."/>
        </authorList>
    </citation>
    <scope>NUCLEOTIDE SEQUENCE [LARGE SCALE GENOMIC DNA]</scope>
    <source>
        <strain evidence="10 11">CC482</strain>
    </source>
</reference>
<proteinExistence type="predicted"/>
<evidence type="ECO:0000256" key="5">
    <source>
        <dbReference type="ARBA" id="ARBA00023235"/>
    </source>
</evidence>
<keyword evidence="11" id="KW-1185">Reference proteome</keyword>
<dbReference type="InterPro" id="IPR046357">
    <property type="entry name" value="PPIase_dom_sf"/>
</dbReference>
<dbReference type="SUPFAM" id="SSF109998">
    <property type="entry name" value="Triger factor/SurA peptide-binding domain-like"/>
    <property type="match status" value="1"/>
</dbReference>
<evidence type="ECO:0000256" key="6">
    <source>
        <dbReference type="PROSITE-ProRule" id="PRU00278"/>
    </source>
</evidence>
<feature type="region of interest" description="Disordered" evidence="7">
    <location>
        <begin position="38"/>
        <end position="64"/>
    </location>
</feature>
<feature type="compositionally biased region" description="Basic and acidic residues" evidence="7">
    <location>
        <begin position="50"/>
        <end position="60"/>
    </location>
</feature>
<comment type="caution">
    <text evidence="10">The sequence shown here is derived from an EMBL/GenBank/DDBJ whole genome shotgun (WGS) entry which is preliminary data.</text>
</comment>
<feature type="domain" description="PpiC" evidence="9">
    <location>
        <begin position="187"/>
        <end position="279"/>
    </location>
</feature>
<evidence type="ECO:0000256" key="4">
    <source>
        <dbReference type="ARBA" id="ARBA00023110"/>
    </source>
</evidence>
<dbReference type="EC" id="5.2.1.8" evidence="2"/>
<dbReference type="Gene3D" id="3.10.50.40">
    <property type="match status" value="1"/>
</dbReference>
<dbReference type="PANTHER" id="PTHR47245:SF1">
    <property type="entry name" value="FOLDASE PROTEIN PRSA"/>
    <property type="match status" value="1"/>
</dbReference>
<keyword evidence="4 6" id="KW-0697">Rotamase</keyword>
<organism evidence="10 11">
    <name type="scientific">Paenibacillus harenae</name>
    <dbReference type="NCBI Taxonomy" id="306543"/>
    <lineage>
        <taxon>Bacteria</taxon>
        <taxon>Bacillati</taxon>
        <taxon>Bacillota</taxon>
        <taxon>Bacilli</taxon>
        <taxon>Bacillales</taxon>
        <taxon>Paenibacillaceae</taxon>
        <taxon>Paenibacillus</taxon>
    </lineage>
</organism>
<dbReference type="PANTHER" id="PTHR47245">
    <property type="entry name" value="PEPTIDYLPROLYL ISOMERASE"/>
    <property type="match status" value="1"/>
</dbReference>
<dbReference type="Gene3D" id="1.10.4030.10">
    <property type="entry name" value="Porin chaperone SurA, peptide-binding domain"/>
    <property type="match status" value="1"/>
</dbReference>
<evidence type="ECO:0000313" key="11">
    <source>
        <dbReference type="Proteomes" id="UP001229346"/>
    </source>
</evidence>
<keyword evidence="8" id="KW-1133">Transmembrane helix</keyword>
<evidence type="ECO:0000256" key="8">
    <source>
        <dbReference type="SAM" id="Phobius"/>
    </source>
</evidence>
<keyword evidence="5 6" id="KW-0413">Isomerase</keyword>
<evidence type="ECO:0000256" key="2">
    <source>
        <dbReference type="ARBA" id="ARBA00013194"/>
    </source>
</evidence>
<keyword evidence="8" id="KW-0812">Transmembrane</keyword>
<dbReference type="Proteomes" id="UP001229346">
    <property type="component" value="Unassembled WGS sequence"/>
</dbReference>
<dbReference type="PROSITE" id="PS50198">
    <property type="entry name" value="PPIC_PPIASE_2"/>
    <property type="match status" value="1"/>
</dbReference>
<keyword evidence="8" id="KW-0472">Membrane</keyword>
<keyword evidence="3" id="KW-0732">Signal</keyword>
<name>A0ABT9U8G7_PAEHA</name>
<evidence type="ECO:0000256" key="1">
    <source>
        <dbReference type="ARBA" id="ARBA00000971"/>
    </source>
</evidence>
<evidence type="ECO:0000313" key="10">
    <source>
        <dbReference type="EMBL" id="MDQ0115941.1"/>
    </source>
</evidence>
<dbReference type="EMBL" id="JAUSSU010000014">
    <property type="protein sequence ID" value="MDQ0115941.1"/>
    <property type="molecule type" value="Genomic_DNA"/>
</dbReference>
<comment type="catalytic activity">
    <reaction evidence="1">
        <text>[protein]-peptidylproline (omega=180) = [protein]-peptidylproline (omega=0)</text>
        <dbReference type="Rhea" id="RHEA:16237"/>
        <dbReference type="Rhea" id="RHEA-COMP:10747"/>
        <dbReference type="Rhea" id="RHEA-COMP:10748"/>
        <dbReference type="ChEBI" id="CHEBI:83833"/>
        <dbReference type="ChEBI" id="CHEBI:83834"/>
        <dbReference type="EC" id="5.2.1.8"/>
    </reaction>
</comment>
<dbReference type="RefSeq" id="WP_307207942.1">
    <property type="nucleotide sequence ID" value="NZ_JAUSSU010000014.1"/>
</dbReference>
<gene>
    <name evidence="10" type="ORF">J2T15_005416</name>
</gene>
<dbReference type="InterPro" id="IPR000297">
    <property type="entry name" value="PPIase_PpiC"/>
</dbReference>
<evidence type="ECO:0000256" key="7">
    <source>
        <dbReference type="SAM" id="MobiDB-lite"/>
    </source>
</evidence>
<accession>A0ABT9U8G7</accession>
<dbReference type="GO" id="GO:0003755">
    <property type="term" value="F:peptidyl-prolyl cis-trans isomerase activity"/>
    <property type="evidence" value="ECO:0007669"/>
    <property type="project" value="UniProtKB-EC"/>
</dbReference>
<dbReference type="InterPro" id="IPR027304">
    <property type="entry name" value="Trigger_fact/SurA_dom_sf"/>
</dbReference>
<feature type="transmembrane region" description="Helical" evidence="8">
    <location>
        <begin position="6"/>
        <end position="27"/>
    </location>
</feature>
<dbReference type="SUPFAM" id="SSF54534">
    <property type="entry name" value="FKBP-like"/>
    <property type="match status" value="1"/>
</dbReference>
<sequence>MKKYEVLKAVVILQAVCMVVLAVVVVVKVWPWQQPLIGDGAQGNEESEGVGEKDGNHSPDKGQIVARVGGEPITMAELQAELHKQYGENVLRDMMLRKAIELEAAKSNLSVSPQEQTRELEAMAEGYESEAEFYSVMQEQLGLSKERLLLDVRYRLLFEKIVVRSIDIDDNEVEQYIAEHQDEFEPREQLHLQWILTETEQQADDVLEKLIEGEDFAMLARTYSQDSFTAEYGGDLGLIDADDPFYDSEMMDTASRLQIAEMAGPIAVDGGFAIIRLVERRMTTSMTEDRLKDAVRKQLALEQAGPMNEQEDMLLAKYNAVKNE</sequence>
<protein>
    <recommendedName>
        <fullName evidence="2">peptidylprolyl isomerase</fullName>
        <ecNumber evidence="2">5.2.1.8</ecNumber>
    </recommendedName>
</protein>
<dbReference type="PROSITE" id="PS01096">
    <property type="entry name" value="PPIC_PPIASE_1"/>
    <property type="match status" value="1"/>
</dbReference>
<evidence type="ECO:0000256" key="3">
    <source>
        <dbReference type="ARBA" id="ARBA00022729"/>
    </source>
</evidence>